<accession>A0A239HJ64</accession>
<evidence type="ECO:0000313" key="2">
    <source>
        <dbReference type="EMBL" id="SNS81439.1"/>
    </source>
</evidence>
<dbReference type="EMBL" id="FZOU01000002">
    <property type="protein sequence ID" value="SNS81439.1"/>
    <property type="molecule type" value="Genomic_DNA"/>
</dbReference>
<proteinExistence type="predicted"/>
<name>A0A239HJ64_9BACT</name>
<evidence type="ECO:0000313" key="3">
    <source>
        <dbReference type="Proteomes" id="UP000198356"/>
    </source>
</evidence>
<dbReference type="AlphaFoldDB" id="A0A239HJ64"/>
<keyword evidence="3" id="KW-1185">Reference proteome</keyword>
<dbReference type="Proteomes" id="UP000198356">
    <property type="component" value="Unassembled WGS sequence"/>
</dbReference>
<protein>
    <submittedName>
        <fullName evidence="2">Uncharacterized protein</fullName>
    </submittedName>
</protein>
<gene>
    <name evidence="2" type="ORF">SAMN05421770_102428</name>
</gene>
<reference evidence="2 3" key="1">
    <citation type="submission" date="2017-06" db="EMBL/GenBank/DDBJ databases">
        <authorList>
            <person name="Kim H.J."/>
            <person name="Triplett B.A."/>
        </authorList>
    </citation>
    <scope>NUCLEOTIDE SEQUENCE [LARGE SCALE GENOMIC DNA]</scope>
    <source>
        <strain evidence="2 3">DSM 18704</strain>
    </source>
</reference>
<organism evidence="2 3">
    <name type="scientific">Granulicella rosea</name>
    <dbReference type="NCBI Taxonomy" id="474952"/>
    <lineage>
        <taxon>Bacteria</taxon>
        <taxon>Pseudomonadati</taxon>
        <taxon>Acidobacteriota</taxon>
        <taxon>Terriglobia</taxon>
        <taxon>Terriglobales</taxon>
        <taxon>Acidobacteriaceae</taxon>
        <taxon>Granulicella</taxon>
    </lineage>
</organism>
<evidence type="ECO:0000256" key="1">
    <source>
        <dbReference type="SAM" id="MobiDB-lite"/>
    </source>
</evidence>
<sequence length="278" mass="30087">MRPMSKFQKQLPSFAKETGSSGLPGRGGGYTSSTFFTGTGDAVNETSQSRGLQLHVLGRVLAMMLFLWPIGLAAQSSRRSNSVVVVPSSWLPEDAQSPSESMFLHPNNDGTTYLYLEQHSKNHLVVLDVTHPIHISQVSVVQFEGAAFDFVRALGSSSALICFRDNSGSGVVQFRQPKQPLLIAAPELKQASRTEDIGAFGLLVTNSPRTTNDVPEHDIQIVDLSPNKPTVLATAHRVHQQIEDSSTGAHFLLGADGLTVVRQPDVESQNEIAQKSTN</sequence>
<feature type="region of interest" description="Disordered" evidence="1">
    <location>
        <begin position="1"/>
        <end position="30"/>
    </location>
</feature>